<keyword evidence="3" id="KW-1185">Reference proteome</keyword>
<comment type="caution">
    <text evidence="2">The sequence shown here is derived from an EMBL/GenBank/DDBJ whole genome shotgun (WGS) entry which is preliminary data.</text>
</comment>
<dbReference type="AlphaFoldDB" id="A0A8H8SA61"/>
<dbReference type="Proteomes" id="UP000443090">
    <property type="component" value="Unassembled WGS sequence"/>
</dbReference>
<evidence type="ECO:0000313" key="3">
    <source>
        <dbReference type="Proteomes" id="UP000443090"/>
    </source>
</evidence>
<accession>A0A8H8SA61</accession>
<feature type="region of interest" description="Disordered" evidence="1">
    <location>
        <begin position="1"/>
        <end position="79"/>
    </location>
</feature>
<name>A0A8H8SA61_9HELO</name>
<protein>
    <submittedName>
        <fullName evidence="2">Uncharacterized protein</fullName>
    </submittedName>
</protein>
<evidence type="ECO:0000313" key="2">
    <source>
        <dbReference type="EMBL" id="TVY50061.1"/>
    </source>
</evidence>
<feature type="compositionally biased region" description="Low complexity" evidence="1">
    <location>
        <begin position="20"/>
        <end position="29"/>
    </location>
</feature>
<organism evidence="2 3">
    <name type="scientific">Lachnellula occidentalis</name>
    <dbReference type="NCBI Taxonomy" id="215460"/>
    <lineage>
        <taxon>Eukaryota</taxon>
        <taxon>Fungi</taxon>
        <taxon>Dikarya</taxon>
        <taxon>Ascomycota</taxon>
        <taxon>Pezizomycotina</taxon>
        <taxon>Leotiomycetes</taxon>
        <taxon>Helotiales</taxon>
        <taxon>Lachnaceae</taxon>
        <taxon>Lachnellula</taxon>
    </lineage>
</organism>
<reference evidence="2 3" key="1">
    <citation type="submission" date="2018-05" db="EMBL/GenBank/DDBJ databases">
        <title>Genome sequencing and assembly of the regulated plant pathogen Lachnellula willkommii and related sister species for the development of diagnostic species identification markers.</title>
        <authorList>
            <person name="Giroux E."/>
            <person name="Bilodeau G."/>
        </authorList>
    </citation>
    <scope>NUCLEOTIDE SEQUENCE [LARGE SCALE GENOMIC DNA]</scope>
    <source>
        <strain evidence="2 3">CBS 160.35</strain>
    </source>
</reference>
<evidence type="ECO:0000256" key="1">
    <source>
        <dbReference type="SAM" id="MobiDB-lite"/>
    </source>
</evidence>
<feature type="compositionally biased region" description="Basic and acidic residues" evidence="1">
    <location>
        <begin position="68"/>
        <end position="78"/>
    </location>
</feature>
<sequence length="134" mass="14814">MTRKFNINGKASSPPPPLIPLTKLTLSPTEINSPHSSLHHGDPPLRLRAHLNPSREAQRTETQGGGRGPDKLAQREFKTPWQVRCARGAGIVGALRDTHVSWEGEEKENEDGSGKGGRPGMTENERLLRERRRG</sequence>
<feature type="region of interest" description="Disordered" evidence="1">
    <location>
        <begin position="97"/>
        <end position="134"/>
    </location>
</feature>
<dbReference type="EMBL" id="QGMI01000002">
    <property type="protein sequence ID" value="TVY50061.1"/>
    <property type="molecule type" value="Genomic_DNA"/>
</dbReference>
<gene>
    <name evidence="2" type="ORF">LOCC1_G000149</name>
</gene>
<proteinExistence type="predicted"/>